<dbReference type="OrthoDB" id="6291937at2"/>
<dbReference type="Proteomes" id="UP000180253">
    <property type="component" value="Unassembled WGS sequence"/>
</dbReference>
<name>A0A1S1N8N6_9GAMM</name>
<comment type="caution">
    <text evidence="2">The sequence shown here is derived from an EMBL/GenBank/DDBJ whole genome shotgun (WGS) entry which is preliminary data.</text>
</comment>
<dbReference type="EMBL" id="MNAN01000027">
    <property type="protein sequence ID" value="OHU96379.1"/>
    <property type="molecule type" value="Genomic_DNA"/>
</dbReference>
<keyword evidence="1" id="KW-0732">Signal</keyword>
<sequence>MEKILFACLVWLVCFSNFANADNYLTCNTCTTAFSMQQKAMQKVRAMTEGSGINSSHKVHIANFTKGFAKSFSVTSRPEFGQWGELETVVVARVSNTPQHIQESVNVGYTMLSRSAFGKPIQVPVSSGFDSAWDLARNYSNHERFDNWFESNHSFIYWASQFASAIGGNWLGGVNGMEIKFTFDNGSSIVMKAATLGATLRLTYKEKSARDANGNMIPDTGETVGGNYSFTTDQGLQDFINTLAQHGIQVTVIHGSGWMGGGRGGTVTIVPFSPR</sequence>
<protein>
    <submittedName>
        <fullName evidence="2">Uncharacterized protein</fullName>
    </submittedName>
</protein>
<accession>A0A1S1N8N6</accession>
<dbReference type="AlphaFoldDB" id="A0A1S1N8N6"/>
<reference evidence="2 3" key="1">
    <citation type="submission" date="2016-10" db="EMBL/GenBank/DDBJ databases">
        <title>Pseudoalteromonas amylolytica sp. nov., isolated from the surface seawater.</title>
        <authorList>
            <person name="Wu Y.-H."/>
            <person name="Cheng H."/>
            <person name="Jin X.-B."/>
            <person name="Wang C.-S."/>
            <person name="Xu X.-W."/>
        </authorList>
    </citation>
    <scope>NUCLEOTIDE SEQUENCE [LARGE SCALE GENOMIC DNA]</scope>
    <source>
        <strain evidence="2 3">JCM 12483</strain>
    </source>
</reference>
<gene>
    <name evidence="2" type="ORF">BIW53_07510</name>
</gene>
<dbReference type="RefSeq" id="WP_070991236.1">
    <property type="nucleotide sequence ID" value="NZ_CBCSHD010000003.1"/>
</dbReference>
<keyword evidence="3" id="KW-1185">Reference proteome</keyword>
<evidence type="ECO:0000313" key="3">
    <source>
        <dbReference type="Proteomes" id="UP000180253"/>
    </source>
</evidence>
<proteinExistence type="predicted"/>
<dbReference type="STRING" id="327939.BIW53_07510"/>
<evidence type="ECO:0000256" key="1">
    <source>
        <dbReference type="SAM" id="SignalP"/>
    </source>
</evidence>
<organism evidence="2 3">
    <name type="scientific">Pseudoalteromonas byunsanensis</name>
    <dbReference type="NCBI Taxonomy" id="327939"/>
    <lineage>
        <taxon>Bacteria</taxon>
        <taxon>Pseudomonadati</taxon>
        <taxon>Pseudomonadota</taxon>
        <taxon>Gammaproteobacteria</taxon>
        <taxon>Alteromonadales</taxon>
        <taxon>Pseudoalteromonadaceae</taxon>
        <taxon>Pseudoalteromonas</taxon>
    </lineage>
</organism>
<feature type="chain" id="PRO_5010379689" evidence="1">
    <location>
        <begin position="22"/>
        <end position="275"/>
    </location>
</feature>
<feature type="signal peptide" evidence="1">
    <location>
        <begin position="1"/>
        <end position="21"/>
    </location>
</feature>
<evidence type="ECO:0000313" key="2">
    <source>
        <dbReference type="EMBL" id="OHU96379.1"/>
    </source>
</evidence>